<keyword evidence="11" id="KW-1185">Reference proteome</keyword>
<keyword evidence="3" id="KW-0813">Transport</keyword>
<feature type="transmembrane region" description="Helical" evidence="9">
    <location>
        <begin position="691"/>
        <end position="717"/>
    </location>
</feature>
<keyword evidence="7 9" id="KW-1133">Transmembrane helix</keyword>
<feature type="transmembrane region" description="Helical" evidence="9">
    <location>
        <begin position="395"/>
        <end position="416"/>
    </location>
</feature>
<dbReference type="GO" id="GO:0015031">
    <property type="term" value="P:protein transport"/>
    <property type="evidence" value="ECO:0007669"/>
    <property type="project" value="UniProtKB-KW"/>
</dbReference>
<protein>
    <submittedName>
        <fullName evidence="10">OPT superfamily oligopeptide transporter</fullName>
    </submittedName>
</protein>
<evidence type="ECO:0000256" key="5">
    <source>
        <dbReference type="ARBA" id="ARBA00022856"/>
    </source>
</evidence>
<comment type="similarity">
    <text evidence="2">Belongs to the oligopeptide OPT transporter family.</text>
</comment>
<dbReference type="Pfam" id="PF03169">
    <property type="entry name" value="OPT"/>
    <property type="match status" value="1"/>
</dbReference>
<accession>A0AAE1C7U8</accession>
<gene>
    <name evidence="10" type="ORF">B0T22DRAFT_530632</name>
</gene>
<feature type="transmembrane region" description="Helical" evidence="9">
    <location>
        <begin position="737"/>
        <end position="761"/>
    </location>
</feature>
<evidence type="ECO:0000313" key="11">
    <source>
        <dbReference type="Proteomes" id="UP001270362"/>
    </source>
</evidence>
<dbReference type="PANTHER" id="PTHR22601">
    <property type="entry name" value="ISP4 LIKE PROTEIN"/>
    <property type="match status" value="1"/>
</dbReference>
<feature type="transmembrane region" description="Helical" evidence="9">
    <location>
        <begin position="88"/>
        <end position="108"/>
    </location>
</feature>
<comment type="subcellular location">
    <subcellularLocation>
        <location evidence="1">Membrane</location>
        <topology evidence="1">Multi-pass membrane protein</topology>
    </subcellularLocation>
</comment>
<reference evidence="10" key="1">
    <citation type="journal article" date="2023" name="Mol. Phylogenet. Evol.">
        <title>Genome-scale phylogeny and comparative genomics of the fungal order Sordariales.</title>
        <authorList>
            <person name="Hensen N."/>
            <person name="Bonometti L."/>
            <person name="Westerberg I."/>
            <person name="Brannstrom I.O."/>
            <person name="Guillou S."/>
            <person name="Cros-Aarteil S."/>
            <person name="Calhoun S."/>
            <person name="Haridas S."/>
            <person name="Kuo A."/>
            <person name="Mondo S."/>
            <person name="Pangilinan J."/>
            <person name="Riley R."/>
            <person name="LaButti K."/>
            <person name="Andreopoulos B."/>
            <person name="Lipzen A."/>
            <person name="Chen C."/>
            <person name="Yan M."/>
            <person name="Daum C."/>
            <person name="Ng V."/>
            <person name="Clum A."/>
            <person name="Steindorff A."/>
            <person name="Ohm R.A."/>
            <person name="Martin F."/>
            <person name="Silar P."/>
            <person name="Natvig D.O."/>
            <person name="Lalanne C."/>
            <person name="Gautier V."/>
            <person name="Ament-Velasquez S.L."/>
            <person name="Kruys A."/>
            <person name="Hutchinson M.I."/>
            <person name="Powell A.J."/>
            <person name="Barry K."/>
            <person name="Miller A.N."/>
            <person name="Grigoriev I.V."/>
            <person name="Debuchy R."/>
            <person name="Gladieux P."/>
            <person name="Hiltunen Thoren M."/>
            <person name="Johannesson H."/>
        </authorList>
    </citation>
    <scope>NUCLEOTIDE SEQUENCE</scope>
    <source>
        <strain evidence="10">CBS 314.62</strain>
    </source>
</reference>
<organism evidence="10 11">
    <name type="scientific">Podospora appendiculata</name>
    <dbReference type="NCBI Taxonomy" id="314037"/>
    <lineage>
        <taxon>Eukaryota</taxon>
        <taxon>Fungi</taxon>
        <taxon>Dikarya</taxon>
        <taxon>Ascomycota</taxon>
        <taxon>Pezizomycotina</taxon>
        <taxon>Sordariomycetes</taxon>
        <taxon>Sordariomycetidae</taxon>
        <taxon>Sordariales</taxon>
        <taxon>Podosporaceae</taxon>
        <taxon>Podospora</taxon>
    </lineage>
</organism>
<feature type="transmembrane region" description="Helical" evidence="9">
    <location>
        <begin position="557"/>
        <end position="579"/>
    </location>
</feature>
<feature type="transmembrane region" description="Helical" evidence="9">
    <location>
        <begin position="659"/>
        <end position="679"/>
    </location>
</feature>
<dbReference type="InterPro" id="IPR004813">
    <property type="entry name" value="OPT"/>
</dbReference>
<evidence type="ECO:0000256" key="4">
    <source>
        <dbReference type="ARBA" id="ARBA00022692"/>
    </source>
</evidence>
<feature type="transmembrane region" description="Helical" evidence="9">
    <location>
        <begin position="591"/>
        <end position="609"/>
    </location>
</feature>
<evidence type="ECO:0000256" key="2">
    <source>
        <dbReference type="ARBA" id="ARBA00008807"/>
    </source>
</evidence>
<dbReference type="EMBL" id="JAULSO010000005">
    <property type="protein sequence ID" value="KAK3682188.1"/>
    <property type="molecule type" value="Genomic_DNA"/>
</dbReference>
<evidence type="ECO:0000313" key="10">
    <source>
        <dbReference type="EMBL" id="KAK3682188.1"/>
    </source>
</evidence>
<comment type="caution">
    <text evidence="10">The sequence shown here is derived from an EMBL/GenBank/DDBJ whole genome shotgun (WGS) entry which is preliminary data.</text>
</comment>
<dbReference type="AlphaFoldDB" id="A0AAE1C7U8"/>
<keyword evidence="5" id="KW-0571">Peptide transport</keyword>
<evidence type="ECO:0000256" key="9">
    <source>
        <dbReference type="SAM" id="Phobius"/>
    </source>
</evidence>
<dbReference type="NCBIfam" id="TIGR00728">
    <property type="entry name" value="OPT_sfam"/>
    <property type="match status" value="1"/>
</dbReference>
<sequence>MAIMSNSTAVQMMGRDPVVPYESAPISTPSTISTLTGTEPTTNKETRLDPETADIIPNNTTLDTPLQLVTNALDITDDPSESPYTFRAFIIGLGLSSFGAVIAEIFYFKPQTVGVQPIFLIIAAFCLGETSVLIPRWGPLGRFLNPGPFSQKEHVFIVIMASSAAGSALGTEQLAVQSLYYGKQPGAVSAIFMLFSSQCIGYGLLGVMRKTFIYPTKFVWPTSLPLASLFQSMHLNKDLAMKRMRLFWYLCLGVMIWEIVPQYVFPLTVGISVFCLANQNSAVFTHLFGGTNGNEGMGLFSWSMDWQYIGTTQFVLPLNTLVNQLVGYVGCVILTVAAYYFNLWNAWDYPFLAQALFTSNGTVYNQTEILDKNNEVDTGALSAYGLPMFATSNTLSLLTMNMGTTAAVMHIFLWNWNDVKLFFATFAPQTIKAHLISATTPLQHWKISGRTNDQPSPTPKPFPGTEGDPHFAAMSAYKDAPSWWYHGVLILATAIGLECCYEQETGLPWWAFFTALGLAWFLTAIFACMCGITGFYFPPATAIQMIGAYLVPRRPVANMMFTLYGSNALMQAIAMLADLKLAQYAKLPPRATFAAQMVGTCVGAVLNWVTMNSIVESQRGVLVSVEGTSVWSGQNVQTYNAQAVAWGGAGNEMFGRDGIYWMVPMGLLFGLVAPIPFWIGHKFFPKLRLDYFNTFIICTWLGVLSVGINSSLMAYFVFGFLAQGYIRRYRPLLFAKWNLIVAAGIAGGCSLIVFILTFAVFGGSGTERLFPAWWGNNNQGNVDRCLYMNGD</sequence>
<keyword evidence="6" id="KW-0653">Protein transport</keyword>
<keyword evidence="4 9" id="KW-0812">Transmembrane</keyword>
<feature type="transmembrane region" description="Helical" evidence="9">
    <location>
        <begin position="155"/>
        <end position="175"/>
    </location>
</feature>
<proteinExistence type="inferred from homology"/>
<dbReference type="Proteomes" id="UP001270362">
    <property type="component" value="Unassembled WGS sequence"/>
</dbReference>
<name>A0AAE1C7U8_9PEZI</name>
<dbReference type="InterPro" id="IPR004648">
    <property type="entry name" value="Oligpept_transpt"/>
</dbReference>
<feature type="transmembrane region" description="Helical" evidence="9">
    <location>
        <begin position="187"/>
        <end position="207"/>
    </location>
</feature>
<reference evidence="10" key="2">
    <citation type="submission" date="2023-06" db="EMBL/GenBank/DDBJ databases">
        <authorList>
            <consortium name="Lawrence Berkeley National Laboratory"/>
            <person name="Haridas S."/>
            <person name="Hensen N."/>
            <person name="Bonometti L."/>
            <person name="Westerberg I."/>
            <person name="Brannstrom I.O."/>
            <person name="Guillou S."/>
            <person name="Cros-Aarteil S."/>
            <person name="Calhoun S."/>
            <person name="Kuo A."/>
            <person name="Mondo S."/>
            <person name="Pangilinan J."/>
            <person name="Riley R."/>
            <person name="Labutti K."/>
            <person name="Andreopoulos B."/>
            <person name="Lipzen A."/>
            <person name="Chen C."/>
            <person name="Yanf M."/>
            <person name="Daum C."/>
            <person name="Ng V."/>
            <person name="Clum A."/>
            <person name="Steindorff A."/>
            <person name="Ohm R."/>
            <person name="Martin F."/>
            <person name="Silar P."/>
            <person name="Natvig D."/>
            <person name="Lalanne C."/>
            <person name="Gautier V."/>
            <person name="Ament-Velasquez S.L."/>
            <person name="Kruys A."/>
            <person name="Hutchinson M.I."/>
            <person name="Powell A.J."/>
            <person name="Barry K."/>
            <person name="Miller A.N."/>
            <person name="Grigoriev I.V."/>
            <person name="Debuchy R."/>
            <person name="Gladieux P."/>
            <person name="Thoren M.H."/>
            <person name="Johannesson H."/>
        </authorList>
    </citation>
    <scope>NUCLEOTIDE SEQUENCE</scope>
    <source>
        <strain evidence="10">CBS 314.62</strain>
    </source>
</reference>
<evidence type="ECO:0000256" key="3">
    <source>
        <dbReference type="ARBA" id="ARBA00022448"/>
    </source>
</evidence>
<feature type="transmembrane region" description="Helical" evidence="9">
    <location>
        <begin position="325"/>
        <end position="344"/>
    </location>
</feature>
<evidence type="ECO:0000256" key="6">
    <source>
        <dbReference type="ARBA" id="ARBA00022927"/>
    </source>
</evidence>
<feature type="transmembrane region" description="Helical" evidence="9">
    <location>
        <begin position="246"/>
        <end position="264"/>
    </location>
</feature>
<evidence type="ECO:0000256" key="8">
    <source>
        <dbReference type="ARBA" id="ARBA00023136"/>
    </source>
</evidence>
<evidence type="ECO:0000256" key="1">
    <source>
        <dbReference type="ARBA" id="ARBA00004141"/>
    </source>
</evidence>
<feature type="transmembrane region" description="Helical" evidence="9">
    <location>
        <begin position="513"/>
        <end position="537"/>
    </location>
</feature>
<feature type="transmembrane region" description="Helical" evidence="9">
    <location>
        <begin position="483"/>
        <end position="501"/>
    </location>
</feature>
<feature type="transmembrane region" description="Helical" evidence="9">
    <location>
        <begin position="114"/>
        <end position="134"/>
    </location>
</feature>
<keyword evidence="8 9" id="KW-0472">Membrane</keyword>
<dbReference type="GO" id="GO:0016020">
    <property type="term" value="C:membrane"/>
    <property type="evidence" value="ECO:0007669"/>
    <property type="project" value="UniProtKB-SubCell"/>
</dbReference>
<dbReference type="GO" id="GO:0035673">
    <property type="term" value="F:oligopeptide transmembrane transporter activity"/>
    <property type="evidence" value="ECO:0007669"/>
    <property type="project" value="InterPro"/>
</dbReference>
<evidence type="ECO:0000256" key="7">
    <source>
        <dbReference type="ARBA" id="ARBA00022989"/>
    </source>
</evidence>